<accession>A0A5N6U808</accession>
<dbReference type="EMBL" id="ML742027">
    <property type="protein sequence ID" value="KAE8154726.1"/>
    <property type="molecule type" value="Genomic_DNA"/>
</dbReference>
<proteinExistence type="predicted"/>
<dbReference type="Proteomes" id="UP000325780">
    <property type="component" value="Unassembled WGS sequence"/>
</dbReference>
<feature type="region of interest" description="Disordered" evidence="2">
    <location>
        <begin position="679"/>
        <end position="740"/>
    </location>
</feature>
<protein>
    <submittedName>
        <fullName evidence="3">Uncharacterized protein</fullName>
    </submittedName>
</protein>
<feature type="compositionally biased region" description="Low complexity" evidence="2">
    <location>
        <begin position="275"/>
        <end position="289"/>
    </location>
</feature>
<feature type="compositionally biased region" description="Basic and acidic residues" evidence="2">
    <location>
        <begin position="652"/>
        <end position="666"/>
    </location>
</feature>
<reference evidence="3 4" key="1">
    <citation type="submission" date="2019-04" db="EMBL/GenBank/DDBJ databases">
        <title>Friends and foes A comparative genomics study of 23 Aspergillus species from section Flavi.</title>
        <authorList>
            <consortium name="DOE Joint Genome Institute"/>
            <person name="Kjaerbolling I."/>
            <person name="Vesth T."/>
            <person name="Frisvad J.C."/>
            <person name="Nybo J.L."/>
            <person name="Theobald S."/>
            <person name="Kildgaard S."/>
            <person name="Isbrandt T."/>
            <person name="Kuo A."/>
            <person name="Sato A."/>
            <person name="Lyhne E.K."/>
            <person name="Kogle M.E."/>
            <person name="Wiebenga A."/>
            <person name="Kun R.S."/>
            <person name="Lubbers R.J."/>
            <person name="Makela M.R."/>
            <person name="Barry K."/>
            <person name="Chovatia M."/>
            <person name="Clum A."/>
            <person name="Daum C."/>
            <person name="Haridas S."/>
            <person name="He G."/>
            <person name="LaButti K."/>
            <person name="Lipzen A."/>
            <person name="Mondo S."/>
            <person name="Riley R."/>
            <person name="Salamov A."/>
            <person name="Simmons B.A."/>
            <person name="Magnuson J.K."/>
            <person name="Henrissat B."/>
            <person name="Mortensen U.H."/>
            <person name="Larsen T.O."/>
            <person name="Devries R.P."/>
            <person name="Grigoriev I.V."/>
            <person name="Machida M."/>
            <person name="Baker S.E."/>
            <person name="Andersen M.R."/>
        </authorList>
    </citation>
    <scope>NUCLEOTIDE SEQUENCE [LARGE SCALE GENOMIC DNA]</scope>
    <source>
        <strain evidence="3 4">IBT 18842</strain>
    </source>
</reference>
<feature type="region of interest" description="Disordered" evidence="2">
    <location>
        <begin position="636"/>
        <end position="666"/>
    </location>
</feature>
<feature type="region of interest" description="Disordered" evidence="2">
    <location>
        <begin position="116"/>
        <end position="229"/>
    </location>
</feature>
<feature type="region of interest" description="Disordered" evidence="2">
    <location>
        <begin position="777"/>
        <end position="837"/>
    </location>
</feature>
<feature type="compositionally biased region" description="Basic and acidic residues" evidence="2">
    <location>
        <begin position="552"/>
        <end position="573"/>
    </location>
</feature>
<dbReference type="OrthoDB" id="4339014at2759"/>
<keyword evidence="1" id="KW-0175">Coiled coil</keyword>
<name>A0A5N6U808_ASPAV</name>
<feature type="region of interest" description="Disordered" evidence="2">
    <location>
        <begin position="266"/>
        <end position="322"/>
    </location>
</feature>
<feature type="compositionally biased region" description="Basic and acidic residues" evidence="2">
    <location>
        <begin position="201"/>
        <end position="218"/>
    </location>
</feature>
<evidence type="ECO:0000313" key="4">
    <source>
        <dbReference type="Proteomes" id="UP000325780"/>
    </source>
</evidence>
<organism evidence="3 4">
    <name type="scientific">Aspergillus avenaceus</name>
    <dbReference type="NCBI Taxonomy" id="36643"/>
    <lineage>
        <taxon>Eukaryota</taxon>
        <taxon>Fungi</taxon>
        <taxon>Dikarya</taxon>
        <taxon>Ascomycota</taxon>
        <taxon>Pezizomycotina</taxon>
        <taxon>Eurotiomycetes</taxon>
        <taxon>Eurotiomycetidae</taxon>
        <taxon>Eurotiales</taxon>
        <taxon>Aspergillaceae</taxon>
        <taxon>Aspergillus</taxon>
        <taxon>Aspergillus subgen. Circumdati</taxon>
    </lineage>
</organism>
<feature type="compositionally biased region" description="Basic and acidic residues" evidence="2">
    <location>
        <begin position="684"/>
        <end position="695"/>
    </location>
</feature>
<evidence type="ECO:0000313" key="3">
    <source>
        <dbReference type="EMBL" id="KAE8154726.1"/>
    </source>
</evidence>
<feature type="compositionally biased region" description="Polar residues" evidence="2">
    <location>
        <begin position="190"/>
        <end position="200"/>
    </location>
</feature>
<feature type="region of interest" description="Disordered" evidence="2">
    <location>
        <begin position="35"/>
        <end position="97"/>
    </location>
</feature>
<keyword evidence="4" id="KW-1185">Reference proteome</keyword>
<feature type="compositionally biased region" description="Basic residues" evidence="2">
    <location>
        <begin position="536"/>
        <end position="548"/>
    </location>
</feature>
<feature type="compositionally biased region" description="Polar residues" evidence="2">
    <location>
        <begin position="696"/>
        <end position="705"/>
    </location>
</feature>
<feature type="coiled-coil region" evidence="1">
    <location>
        <begin position="746"/>
        <end position="776"/>
    </location>
</feature>
<evidence type="ECO:0000256" key="1">
    <source>
        <dbReference type="SAM" id="Coils"/>
    </source>
</evidence>
<feature type="compositionally biased region" description="Polar residues" evidence="2">
    <location>
        <begin position="811"/>
        <end position="824"/>
    </location>
</feature>
<feature type="compositionally biased region" description="Basic and acidic residues" evidence="2">
    <location>
        <begin position="299"/>
        <end position="317"/>
    </location>
</feature>
<feature type="region of interest" description="Disordered" evidence="2">
    <location>
        <begin position="518"/>
        <end position="573"/>
    </location>
</feature>
<dbReference type="AlphaFoldDB" id="A0A5N6U808"/>
<evidence type="ECO:0000256" key="2">
    <source>
        <dbReference type="SAM" id="MobiDB-lite"/>
    </source>
</evidence>
<sequence>MSEGNAWALMKAREIERERLRKLGVDVKDDEIELPRPVSASSRPRKFSGLDYDQTLAVPMPKPPIRSSRYEDEKRPVPVPVKLPDNDADKKVEKKRSKVAAIKSKLSLKELTKELLRSTEPPHSGMPSIPPGLSILPGKTAQTPNDSFNFEKEGLYVPKPRQQGMHPASAPAATTKFREAAGLGIGSLKSVPSSPGQQTPPDKRKKEHAKEPLERADTPKASNMKLGSVEPMVRLDTVLIDGSSPLASTGDTQRGHPTLVDAKQRVSSLKADDGSSSLSESTLTPTSASHAPIMCEAPGGHDEKPQLTSREHKESKNENTQPLIVSSDKLKHPSASTQARCYSTAAAFDPTQTRGSVSPHAPMSEPNVFAGTSHESYVPPAPIPNYRNSVTLEEQIATYMDSIHLHVDAMANRLAGSFENSNSWTADQIIKHVGDLSDSTRSLHGRTACQLELVKDIHKDVLDIHKNMLEIMVVVKAMQRENRQAEDRLAELFRHELHRVKTELSTLASTVRTNLPCKPVADTRSTNRLQGSRDGIRRHGQGAYRKKALISLDKEMTTKETENNGGGKEGEHNQASEFISQRNVNENVEESTVSNVPSPAAPFRAPFVVDNKHSSAQHEKDIQRNPVNIPTSDLELTSSAAQPKPADTIEDSTQKTETADKNEPDNMKFHLKKTVLNAFRRNRGNSDNDRKRVNERNQSSNTPSMQAVARNIALSRLDGDPNDPNDPSNIHPALRTPLQRQIVIERERERERIAARSEEAENLMRADEELRQELNNPPQHQDLLKGHRASPAPPVDTAPHAGPSKIPLGHAQSSQQGNAPSNAHQAPVAPNEVGEITMDRWYREVIEKQERDLKGKKRA</sequence>
<gene>
    <name evidence="3" type="ORF">BDV25DRAFT_135645</name>
</gene>